<evidence type="ECO:0000313" key="4">
    <source>
        <dbReference type="Proteomes" id="UP000050501"/>
    </source>
</evidence>
<feature type="region of interest" description="Disordered" evidence="1">
    <location>
        <begin position="53"/>
        <end position="76"/>
    </location>
</feature>
<comment type="caution">
    <text evidence="3">The sequence shown here is derived from an EMBL/GenBank/DDBJ whole genome shotgun (WGS) entry which is preliminary data.</text>
</comment>
<dbReference type="InterPro" id="IPR013429">
    <property type="entry name" value="Regulatory_FmdB_Zinc_ribbon"/>
</dbReference>
<evidence type="ECO:0000313" key="3">
    <source>
        <dbReference type="EMBL" id="KPL85042.1"/>
    </source>
</evidence>
<organism evidence="3 4">
    <name type="scientific">Levilinea saccharolytica</name>
    <dbReference type="NCBI Taxonomy" id="229921"/>
    <lineage>
        <taxon>Bacteria</taxon>
        <taxon>Bacillati</taxon>
        <taxon>Chloroflexota</taxon>
        <taxon>Anaerolineae</taxon>
        <taxon>Anaerolineales</taxon>
        <taxon>Anaerolineaceae</taxon>
        <taxon>Levilinea</taxon>
    </lineage>
</organism>
<dbReference type="EMBL" id="LGCM01000027">
    <property type="protein sequence ID" value="KPL85042.1"/>
    <property type="molecule type" value="Genomic_DNA"/>
</dbReference>
<proteinExistence type="predicted"/>
<dbReference type="AlphaFoldDB" id="A0A0N8GQZ1"/>
<keyword evidence="4" id="KW-1185">Reference proteome</keyword>
<feature type="compositionally biased region" description="Gly residues" evidence="1">
    <location>
        <begin position="58"/>
        <end position="76"/>
    </location>
</feature>
<name>A0A0N8GQZ1_9CHLR</name>
<gene>
    <name evidence="3" type="ORF">ADN01_06615</name>
</gene>
<reference evidence="3 4" key="1">
    <citation type="submission" date="2015-07" db="EMBL/GenBank/DDBJ databases">
        <title>Genome sequence of Levilinea saccharolytica DSM 16555.</title>
        <authorList>
            <person name="Hemp J."/>
            <person name="Ward L.M."/>
            <person name="Pace L.A."/>
            <person name="Fischer W.W."/>
        </authorList>
    </citation>
    <scope>NUCLEOTIDE SEQUENCE [LARGE SCALE GENOMIC DNA]</scope>
    <source>
        <strain evidence="3 4">KIBI-1</strain>
    </source>
</reference>
<sequence length="76" mass="7844">MPLYEYKCADCGAVFDTFRSFKEADDPIPCKTCRGVHTRRLLSRVFASVDGRAVSGSSSGGCSGCSGGSCAGCGGH</sequence>
<evidence type="ECO:0000256" key="1">
    <source>
        <dbReference type="SAM" id="MobiDB-lite"/>
    </source>
</evidence>
<protein>
    <recommendedName>
        <fullName evidence="2">Putative regulatory protein FmdB zinc ribbon domain-containing protein</fullName>
    </recommendedName>
</protein>
<accession>A0A0N8GQZ1</accession>
<dbReference type="STRING" id="229921.ADN01_06615"/>
<dbReference type="Pfam" id="PF09723">
    <property type="entry name" value="Zn_ribbon_8"/>
    <property type="match status" value="1"/>
</dbReference>
<dbReference type="RefSeq" id="WP_062418522.1">
    <property type="nucleotide sequence ID" value="NZ_DF967974.1"/>
</dbReference>
<dbReference type="NCBIfam" id="TIGR02605">
    <property type="entry name" value="CxxC_CxxC_SSSS"/>
    <property type="match status" value="1"/>
</dbReference>
<dbReference type="Proteomes" id="UP000050501">
    <property type="component" value="Unassembled WGS sequence"/>
</dbReference>
<evidence type="ECO:0000259" key="2">
    <source>
        <dbReference type="SMART" id="SM00834"/>
    </source>
</evidence>
<dbReference type="SMART" id="SM00834">
    <property type="entry name" value="CxxC_CXXC_SSSS"/>
    <property type="match status" value="1"/>
</dbReference>
<feature type="domain" description="Putative regulatory protein FmdB zinc ribbon" evidence="2">
    <location>
        <begin position="1"/>
        <end position="43"/>
    </location>
</feature>